<protein>
    <submittedName>
        <fullName evidence="2">Uncharacterized protein</fullName>
    </submittedName>
</protein>
<sequence length="57" mass="6575">MDQEPEPILKQRTRLIIAFIILCAASVLILFTGPGFSFIWQVILSGILFFFLFWLVT</sequence>
<keyword evidence="1" id="KW-1133">Transmembrane helix</keyword>
<dbReference type="AlphaFoldDB" id="A0A381Q9E7"/>
<evidence type="ECO:0000313" key="2">
    <source>
        <dbReference type="EMBL" id="SUZ74667.1"/>
    </source>
</evidence>
<gene>
    <name evidence="2" type="ORF">METZ01_LOCUS27521</name>
</gene>
<keyword evidence="1" id="KW-0812">Transmembrane</keyword>
<organism evidence="2">
    <name type="scientific">marine metagenome</name>
    <dbReference type="NCBI Taxonomy" id="408172"/>
    <lineage>
        <taxon>unclassified sequences</taxon>
        <taxon>metagenomes</taxon>
        <taxon>ecological metagenomes</taxon>
    </lineage>
</organism>
<feature type="transmembrane region" description="Helical" evidence="1">
    <location>
        <begin position="12"/>
        <end position="32"/>
    </location>
</feature>
<name>A0A381Q9E7_9ZZZZ</name>
<dbReference type="EMBL" id="UINC01001218">
    <property type="protein sequence ID" value="SUZ74667.1"/>
    <property type="molecule type" value="Genomic_DNA"/>
</dbReference>
<feature type="transmembrane region" description="Helical" evidence="1">
    <location>
        <begin position="38"/>
        <end position="56"/>
    </location>
</feature>
<reference evidence="2" key="1">
    <citation type="submission" date="2018-05" db="EMBL/GenBank/DDBJ databases">
        <authorList>
            <person name="Lanie J.A."/>
            <person name="Ng W.-L."/>
            <person name="Kazmierczak K.M."/>
            <person name="Andrzejewski T.M."/>
            <person name="Davidsen T.M."/>
            <person name="Wayne K.J."/>
            <person name="Tettelin H."/>
            <person name="Glass J.I."/>
            <person name="Rusch D."/>
            <person name="Podicherti R."/>
            <person name="Tsui H.-C.T."/>
            <person name="Winkler M.E."/>
        </authorList>
    </citation>
    <scope>NUCLEOTIDE SEQUENCE</scope>
</reference>
<accession>A0A381Q9E7</accession>
<evidence type="ECO:0000256" key="1">
    <source>
        <dbReference type="SAM" id="Phobius"/>
    </source>
</evidence>
<proteinExistence type="predicted"/>
<keyword evidence="1" id="KW-0472">Membrane</keyword>